<dbReference type="EMBL" id="QPKB01000009">
    <property type="protein sequence ID" value="RWR92816.1"/>
    <property type="molecule type" value="Genomic_DNA"/>
</dbReference>
<dbReference type="InterPro" id="IPR015424">
    <property type="entry name" value="PyrdxlP-dep_Trfase"/>
</dbReference>
<keyword evidence="1" id="KW-0663">Pyridoxal phosphate</keyword>
<evidence type="ECO:0000256" key="1">
    <source>
        <dbReference type="ARBA" id="ARBA00022898"/>
    </source>
</evidence>
<feature type="domain" description="Aminotransferase class V" evidence="2">
    <location>
        <begin position="97"/>
        <end position="432"/>
    </location>
</feature>
<dbReference type="AlphaFoldDB" id="A0A3S3P3Z8"/>
<proteinExistence type="predicted"/>
<accession>A0A3S3P3Z8</accession>
<keyword evidence="4" id="KW-1185">Reference proteome</keyword>
<evidence type="ECO:0000259" key="2">
    <source>
        <dbReference type="Pfam" id="PF00266"/>
    </source>
</evidence>
<dbReference type="Gene3D" id="3.90.1150.10">
    <property type="entry name" value="Aspartate Aminotransferase, domain 1"/>
    <property type="match status" value="1"/>
</dbReference>
<dbReference type="PANTHER" id="PTHR43586">
    <property type="entry name" value="CYSTEINE DESULFURASE"/>
    <property type="match status" value="1"/>
</dbReference>
<dbReference type="PANTHER" id="PTHR43586:SF8">
    <property type="entry name" value="CYSTEINE DESULFURASE 1, CHLOROPLASTIC"/>
    <property type="match status" value="1"/>
</dbReference>
<organism evidence="3 4">
    <name type="scientific">Cinnamomum micranthum f. kanehirae</name>
    <dbReference type="NCBI Taxonomy" id="337451"/>
    <lineage>
        <taxon>Eukaryota</taxon>
        <taxon>Viridiplantae</taxon>
        <taxon>Streptophyta</taxon>
        <taxon>Embryophyta</taxon>
        <taxon>Tracheophyta</taxon>
        <taxon>Spermatophyta</taxon>
        <taxon>Magnoliopsida</taxon>
        <taxon>Magnoliidae</taxon>
        <taxon>Laurales</taxon>
        <taxon>Lauraceae</taxon>
        <taxon>Cinnamomum</taxon>
    </lineage>
</organism>
<dbReference type="OrthoDB" id="420046at2759"/>
<sequence>MTSTTFSGFEPHKPLFTETHNLDHLNHPSNPIPTIRSLENVDAQGSDQSDSLSMLQLDMNASNNDKLAWLRSELIGGDIEFDTPFGKRILTYADHTASGRALQYIESFILRNVLPFYGNTHTNDSFVGHRTTKMVHEAAAYIKRCMGGGLDDALLFCGSGTTAAIKRLQEVMGIAVPSTLKERVVKSLRNEERWVVFLGPYEHHSNFLSWHESLAEVVEIGLNDEGLVDMEALRHELELFKYSNRPMLGSFSACSNVTGIYTDTRALARLLHQYGAFACFDFAASGPCAEIDMRSGDIEGYDAVFLSPHKFVGGPGTPGILLMSKALYQLASSPPSTCGGGTVCFVNSFSNKDTLYYNDIEEREDAGTPPIVPKIRTALAFWVKEYMGYELIDSLEKAYMDIALKRLLPIPNICVLGNTHARRHPILSFLVFTSFSMDPKTENRDTGVYMWGEGEKKKNMPLHGRFVAKLLNDLFGIQARGGCACAGPYGHYLLGVNEPLSLSLRSAVQKDYEGLKPGWTRVSFSYCMSKEEFEFILASIKFVAEYGERFLPLYHFDWRSGSWTFRKRSNKGNVATNEIGLDLITLSIKFGSANENTEENEGNMSDNDERVRNMINKYTSYLERAKCIAYSLPKIPPQRKVSEDIDPSLILFRI</sequence>
<name>A0A3S3P3Z8_9MAGN</name>
<dbReference type="InterPro" id="IPR000192">
    <property type="entry name" value="Aminotrans_V_dom"/>
</dbReference>
<dbReference type="InterPro" id="IPR015421">
    <property type="entry name" value="PyrdxlP-dep_Trfase_major"/>
</dbReference>
<reference evidence="3 4" key="1">
    <citation type="journal article" date="2019" name="Nat. Plants">
        <title>Stout camphor tree genome fills gaps in understanding of flowering plant genome evolution.</title>
        <authorList>
            <person name="Chaw S.M."/>
            <person name="Liu Y.C."/>
            <person name="Wu Y.W."/>
            <person name="Wang H.Y."/>
            <person name="Lin C.I."/>
            <person name="Wu C.S."/>
            <person name="Ke H.M."/>
            <person name="Chang L.Y."/>
            <person name="Hsu C.Y."/>
            <person name="Yang H.T."/>
            <person name="Sudianto E."/>
            <person name="Hsu M.H."/>
            <person name="Wu K.P."/>
            <person name="Wang L.N."/>
            <person name="Leebens-Mack J.H."/>
            <person name="Tsai I.J."/>
        </authorList>
    </citation>
    <scope>NUCLEOTIDE SEQUENCE [LARGE SCALE GENOMIC DNA]</scope>
    <source>
        <strain evidence="4">cv. Chaw 1501</strain>
        <tissue evidence="3">Young leaves</tissue>
    </source>
</reference>
<dbReference type="InterPro" id="IPR015422">
    <property type="entry name" value="PyrdxlP-dep_Trfase_small"/>
</dbReference>
<protein>
    <submittedName>
        <fullName evidence="3">Putative cysteine desulfurase</fullName>
    </submittedName>
</protein>
<dbReference type="SUPFAM" id="SSF53383">
    <property type="entry name" value="PLP-dependent transferases"/>
    <property type="match status" value="1"/>
</dbReference>
<dbReference type="STRING" id="337451.A0A3S3P3Z8"/>
<comment type="caution">
    <text evidence="3">The sequence shown here is derived from an EMBL/GenBank/DDBJ whole genome shotgun (WGS) entry which is preliminary data.</text>
</comment>
<evidence type="ECO:0000313" key="3">
    <source>
        <dbReference type="EMBL" id="RWR92816.1"/>
    </source>
</evidence>
<evidence type="ECO:0000313" key="4">
    <source>
        <dbReference type="Proteomes" id="UP000283530"/>
    </source>
</evidence>
<dbReference type="Gene3D" id="3.40.640.10">
    <property type="entry name" value="Type I PLP-dependent aspartate aminotransferase-like (Major domain)"/>
    <property type="match status" value="1"/>
</dbReference>
<dbReference type="Pfam" id="PF00266">
    <property type="entry name" value="Aminotran_5"/>
    <property type="match status" value="1"/>
</dbReference>
<gene>
    <name evidence="3" type="ORF">CKAN_02204100</name>
</gene>
<dbReference type="Proteomes" id="UP000283530">
    <property type="component" value="Unassembled WGS sequence"/>
</dbReference>